<accession>A0ABT2HX79</accession>
<feature type="domain" description="CBS" evidence="12">
    <location>
        <begin position="271"/>
        <end position="328"/>
    </location>
</feature>
<dbReference type="InterPro" id="IPR044751">
    <property type="entry name" value="Ion_transp-like_CBS"/>
</dbReference>
<keyword evidence="8 10" id="KW-0472">Membrane</keyword>
<keyword evidence="5" id="KW-0677">Repeat</keyword>
<dbReference type="Gene3D" id="3.10.580.10">
    <property type="entry name" value="CBS-domain"/>
    <property type="match status" value="1"/>
</dbReference>
<evidence type="ECO:0000256" key="11">
    <source>
        <dbReference type="SAM" id="Phobius"/>
    </source>
</evidence>
<evidence type="ECO:0000256" key="10">
    <source>
        <dbReference type="PROSITE-ProRule" id="PRU01193"/>
    </source>
</evidence>
<comment type="similarity">
    <text evidence="2">Belongs to the UPF0053 family.</text>
</comment>
<dbReference type="SUPFAM" id="SSF54631">
    <property type="entry name" value="CBS-domain pair"/>
    <property type="match status" value="1"/>
</dbReference>
<dbReference type="InterPro" id="IPR000644">
    <property type="entry name" value="CBS_dom"/>
</dbReference>
<evidence type="ECO:0000259" key="12">
    <source>
        <dbReference type="PROSITE" id="PS51371"/>
    </source>
</evidence>
<evidence type="ECO:0000256" key="5">
    <source>
        <dbReference type="ARBA" id="ARBA00022737"/>
    </source>
</evidence>
<dbReference type="Pfam" id="PF01595">
    <property type="entry name" value="CNNM"/>
    <property type="match status" value="1"/>
</dbReference>
<evidence type="ECO:0000259" key="13">
    <source>
        <dbReference type="PROSITE" id="PS51846"/>
    </source>
</evidence>
<evidence type="ECO:0000256" key="9">
    <source>
        <dbReference type="PROSITE-ProRule" id="PRU00703"/>
    </source>
</evidence>
<dbReference type="InterPro" id="IPR005170">
    <property type="entry name" value="Transptr-assoc_dom"/>
</dbReference>
<dbReference type="SUPFAM" id="SSF56176">
    <property type="entry name" value="FAD-binding/transporter-associated domain-like"/>
    <property type="match status" value="1"/>
</dbReference>
<evidence type="ECO:0000313" key="15">
    <source>
        <dbReference type="Proteomes" id="UP001525379"/>
    </source>
</evidence>
<keyword evidence="4 10" id="KW-0812">Transmembrane</keyword>
<name>A0ABT2HX79_9MICO</name>
<keyword evidence="6 10" id="KW-1133">Transmembrane helix</keyword>
<feature type="domain" description="CBS" evidence="12">
    <location>
        <begin position="205"/>
        <end position="265"/>
    </location>
</feature>
<evidence type="ECO:0000256" key="6">
    <source>
        <dbReference type="ARBA" id="ARBA00022989"/>
    </source>
</evidence>
<evidence type="ECO:0000256" key="1">
    <source>
        <dbReference type="ARBA" id="ARBA00004651"/>
    </source>
</evidence>
<dbReference type="InterPro" id="IPR016169">
    <property type="entry name" value="FAD-bd_PCMH_sub2"/>
</dbReference>
<protein>
    <submittedName>
        <fullName evidence="14">Hemolysin family protein</fullName>
    </submittedName>
</protein>
<dbReference type="SMART" id="SM00116">
    <property type="entry name" value="CBS"/>
    <property type="match status" value="2"/>
</dbReference>
<proteinExistence type="inferred from homology"/>
<comment type="caution">
    <text evidence="14">The sequence shown here is derived from an EMBL/GenBank/DDBJ whole genome shotgun (WGS) entry which is preliminary data.</text>
</comment>
<gene>
    <name evidence="14" type="ORF">M3D15_06215</name>
</gene>
<dbReference type="InterPro" id="IPR046342">
    <property type="entry name" value="CBS_dom_sf"/>
</dbReference>
<evidence type="ECO:0000256" key="2">
    <source>
        <dbReference type="ARBA" id="ARBA00006337"/>
    </source>
</evidence>
<evidence type="ECO:0000256" key="4">
    <source>
        <dbReference type="ARBA" id="ARBA00022692"/>
    </source>
</evidence>
<keyword evidence="15" id="KW-1185">Reference proteome</keyword>
<dbReference type="CDD" id="cd04590">
    <property type="entry name" value="CBS_pair_CorC_HlyC_assoc"/>
    <property type="match status" value="1"/>
</dbReference>
<dbReference type="PANTHER" id="PTHR22777">
    <property type="entry name" value="HEMOLYSIN-RELATED"/>
    <property type="match status" value="1"/>
</dbReference>
<evidence type="ECO:0000256" key="8">
    <source>
        <dbReference type="ARBA" id="ARBA00023136"/>
    </source>
</evidence>
<dbReference type="EMBL" id="JALXSQ010000020">
    <property type="protein sequence ID" value="MCT2042923.1"/>
    <property type="molecule type" value="Genomic_DNA"/>
</dbReference>
<dbReference type="Pfam" id="PF00571">
    <property type="entry name" value="CBS"/>
    <property type="match status" value="2"/>
</dbReference>
<dbReference type="RefSeq" id="WP_260104245.1">
    <property type="nucleotide sequence ID" value="NZ_JAFDPW010000001.1"/>
</dbReference>
<feature type="domain" description="CNNM transmembrane" evidence="13">
    <location>
        <begin position="1"/>
        <end position="186"/>
    </location>
</feature>
<reference evidence="14 15" key="1">
    <citation type="submission" date="2022-04" db="EMBL/GenBank/DDBJ databases">
        <title>Human microbiome associated bacterial genomes.</title>
        <authorList>
            <person name="Sandstrom S."/>
            <person name="Salamzade R."/>
            <person name="Kalan L.R."/>
        </authorList>
    </citation>
    <scope>NUCLEOTIDE SEQUENCE [LARGE SCALE GENOMIC DNA]</scope>
    <source>
        <strain evidence="15">p3-SID1799</strain>
    </source>
</reference>
<sequence>MIIVLLAIVTILLIGISGLMAAAETAIGSASRHEIEQLAERSPRIATALRAIADDPSAHLNALTFARVLLETVTVVLTTLILGRLFTEEWQVFLVAVGVMILVSFIITSASPRSVARANALRVLKTAAKPIRVCRMLVGPLADLLVAIGDRVTPGRPGRAGALTSERQLLSMVDEAAEDDVLEDEDRQLIHAVIDFSGTLVREVMVARTDMVTIDHDVTAREALEELLKHGFSRAPVTGKDSDDVLGIVYTKDLARSLLTDEQSTVTAVSIARDARFVPESLGAETLLRDMQREATHVAIVIDEYGGVAGLVTLEDLIEELVGDIADEYDRGHREYERLDDGTLRVWSRMSIADLAELLGRELDDDDVDSVGGLLQKALGTIPDPGERATALGLELTAERVGRRGRIETIIVRELTDDELDNEALHEDDVVEQALHARATQSMRERTHDTNPAERA</sequence>
<organism evidence="14 15">
    <name type="scientific">Pseudoclavibacter albus</name>
    <dbReference type="NCBI Taxonomy" id="272241"/>
    <lineage>
        <taxon>Bacteria</taxon>
        <taxon>Bacillati</taxon>
        <taxon>Actinomycetota</taxon>
        <taxon>Actinomycetes</taxon>
        <taxon>Micrococcales</taxon>
        <taxon>Microbacteriaceae</taxon>
        <taxon>Pseudoclavibacter</taxon>
    </lineage>
</organism>
<feature type="transmembrane region" description="Helical" evidence="11">
    <location>
        <begin position="90"/>
        <end position="110"/>
    </location>
</feature>
<dbReference type="Proteomes" id="UP001525379">
    <property type="component" value="Unassembled WGS sequence"/>
</dbReference>
<dbReference type="Gene3D" id="3.30.465.10">
    <property type="match status" value="1"/>
</dbReference>
<feature type="transmembrane region" description="Helical" evidence="11">
    <location>
        <begin position="64"/>
        <end position="83"/>
    </location>
</feature>
<keyword evidence="3" id="KW-1003">Cell membrane</keyword>
<dbReference type="InterPro" id="IPR036318">
    <property type="entry name" value="FAD-bd_PCMH-like_sf"/>
</dbReference>
<dbReference type="PROSITE" id="PS51846">
    <property type="entry name" value="CNNM"/>
    <property type="match status" value="1"/>
</dbReference>
<dbReference type="Pfam" id="PF03471">
    <property type="entry name" value="CorC_HlyC"/>
    <property type="match status" value="1"/>
</dbReference>
<evidence type="ECO:0000256" key="3">
    <source>
        <dbReference type="ARBA" id="ARBA00022475"/>
    </source>
</evidence>
<evidence type="ECO:0000313" key="14">
    <source>
        <dbReference type="EMBL" id="MCT2042923.1"/>
    </source>
</evidence>
<dbReference type="PANTHER" id="PTHR22777:SF32">
    <property type="entry name" value="UPF0053 INNER MEMBRANE PROTEIN YFJD"/>
    <property type="match status" value="1"/>
</dbReference>
<evidence type="ECO:0000256" key="7">
    <source>
        <dbReference type="ARBA" id="ARBA00023122"/>
    </source>
</evidence>
<comment type="subcellular location">
    <subcellularLocation>
        <location evidence="1">Cell membrane</location>
        <topology evidence="1">Multi-pass membrane protein</topology>
    </subcellularLocation>
</comment>
<keyword evidence="7 9" id="KW-0129">CBS domain</keyword>
<dbReference type="SMART" id="SM01091">
    <property type="entry name" value="CorC_HlyC"/>
    <property type="match status" value="1"/>
</dbReference>
<dbReference type="InterPro" id="IPR002550">
    <property type="entry name" value="CNNM"/>
</dbReference>
<dbReference type="PROSITE" id="PS51371">
    <property type="entry name" value="CBS"/>
    <property type="match status" value="2"/>
</dbReference>